<evidence type="ECO:0000313" key="5">
    <source>
        <dbReference type="EMBL" id="KAB1218963.1"/>
    </source>
</evidence>
<evidence type="ECO:0000256" key="1">
    <source>
        <dbReference type="ARBA" id="ARBA00022857"/>
    </source>
</evidence>
<evidence type="ECO:0000259" key="3">
    <source>
        <dbReference type="Pfam" id="PF01370"/>
    </source>
</evidence>
<dbReference type="InterPro" id="IPR036291">
    <property type="entry name" value="NAD(P)-bd_dom_sf"/>
</dbReference>
<dbReference type="Pfam" id="PF01370">
    <property type="entry name" value="Epimerase"/>
    <property type="match status" value="1"/>
</dbReference>
<name>A0A6A1W257_9ROSI</name>
<dbReference type="PANTHER" id="PTHR10366:SF689">
    <property type="entry name" value="PROTEIN BRI1-5 ENHANCED 1"/>
    <property type="match status" value="1"/>
</dbReference>
<dbReference type="GO" id="GO:0016616">
    <property type="term" value="F:oxidoreductase activity, acting on the CH-OH group of donors, NAD or NADP as acceptor"/>
    <property type="evidence" value="ECO:0007669"/>
    <property type="project" value="TreeGrafter"/>
</dbReference>
<dbReference type="InterPro" id="IPR050425">
    <property type="entry name" value="NAD(P)_dehydrat-like"/>
</dbReference>
<keyword evidence="2" id="KW-0560">Oxidoreductase</keyword>
<organism evidence="5 6">
    <name type="scientific">Morella rubra</name>
    <name type="common">Chinese bayberry</name>
    <dbReference type="NCBI Taxonomy" id="262757"/>
    <lineage>
        <taxon>Eukaryota</taxon>
        <taxon>Viridiplantae</taxon>
        <taxon>Streptophyta</taxon>
        <taxon>Embryophyta</taxon>
        <taxon>Tracheophyta</taxon>
        <taxon>Spermatophyta</taxon>
        <taxon>Magnoliopsida</taxon>
        <taxon>eudicotyledons</taxon>
        <taxon>Gunneridae</taxon>
        <taxon>Pentapetalae</taxon>
        <taxon>rosids</taxon>
        <taxon>fabids</taxon>
        <taxon>Fagales</taxon>
        <taxon>Myricaceae</taxon>
        <taxon>Morella</taxon>
    </lineage>
</organism>
<dbReference type="AlphaFoldDB" id="A0A6A1W257"/>
<dbReference type="Gene3D" id="3.40.50.720">
    <property type="entry name" value="NAD(P)-binding Rossmann-like Domain"/>
    <property type="match status" value="1"/>
</dbReference>
<feature type="domain" description="NAD-dependent epimerase/dehydratase" evidence="3">
    <location>
        <begin position="7"/>
        <end position="161"/>
    </location>
</feature>
<dbReference type="InterPro" id="IPR001509">
    <property type="entry name" value="Epimerase_deHydtase"/>
</dbReference>
<keyword evidence="6" id="KW-1185">Reference proteome</keyword>
<evidence type="ECO:0000313" key="4">
    <source>
        <dbReference type="EMBL" id="KAB1218955.1"/>
    </source>
</evidence>
<keyword evidence="1" id="KW-0521">NADP</keyword>
<proteinExistence type="predicted"/>
<sequence>MDIDGKEPEDTVTKRAVEGTLGILKACLKSKTVKRVIYTSSAATILYNDRSLSVTDESTWSDLDICRNVELVSSSYLVSKIMTEKTALEFAKKNGLDLVTLVLPVVVGPFICPTIPSSVSLALAMVLGIRELYECLTYSYMVHVDDVASALLFLLDYPNARGSHFHRFPSCGHSNLSSMKLLDTGFKFKYRLEFDDMFEGAIQCCKEKGFL</sequence>
<evidence type="ECO:0000313" key="6">
    <source>
        <dbReference type="Proteomes" id="UP000516437"/>
    </source>
</evidence>
<protein>
    <submittedName>
        <fullName evidence="5">Vestitone reductase</fullName>
    </submittedName>
</protein>
<gene>
    <name evidence="5" type="ORF">CJ030_MR3G015121</name>
    <name evidence="4" type="ORF">CJ030_MR3G015129</name>
</gene>
<dbReference type="SUPFAM" id="SSF51735">
    <property type="entry name" value="NAD(P)-binding Rossmann-fold domains"/>
    <property type="match status" value="1"/>
</dbReference>
<dbReference type="PANTHER" id="PTHR10366">
    <property type="entry name" value="NAD DEPENDENT EPIMERASE/DEHYDRATASE"/>
    <property type="match status" value="1"/>
</dbReference>
<reference evidence="5" key="3">
    <citation type="submission" date="2019-09" db="EMBL/GenBank/DDBJ databases">
        <authorList>
            <person name="Gao Z."/>
        </authorList>
    </citation>
    <scope>NUCLEOTIDE SEQUENCE</scope>
    <source>
        <tissue evidence="5">Leaves</tissue>
    </source>
</reference>
<dbReference type="Proteomes" id="UP000516437">
    <property type="component" value="Chromosome 3"/>
</dbReference>
<accession>A0A6A1W257</accession>
<comment type="caution">
    <text evidence="5">The sequence shown here is derived from an EMBL/GenBank/DDBJ whole genome shotgun (WGS) entry which is preliminary data.</text>
</comment>
<dbReference type="OrthoDB" id="2735536at2759"/>
<reference evidence="5 6" key="2">
    <citation type="journal article" date="2019" name="Plant Biotechnol. J.">
        <title>The red bayberry genome and genetic basis of sex determination.</title>
        <authorList>
            <person name="Jia H.M."/>
            <person name="Jia H.J."/>
            <person name="Cai Q.L."/>
            <person name="Wang Y."/>
            <person name="Zhao H.B."/>
            <person name="Yang W.F."/>
            <person name="Wang G.Y."/>
            <person name="Li Y.H."/>
            <person name="Zhan D.L."/>
            <person name="Shen Y.T."/>
            <person name="Niu Q.F."/>
            <person name="Chang L."/>
            <person name="Qiu J."/>
            <person name="Zhao L."/>
            <person name="Xie H.B."/>
            <person name="Fu W.Y."/>
            <person name="Jin J."/>
            <person name="Li X.W."/>
            <person name="Jiao Y."/>
            <person name="Zhou C.C."/>
            <person name="Tu T."/>
            <person name="Chai C.Y."/>
            <person name="Gao J.L."/>
            <person name="Fan L.J."/>
            <person name="van de Weg E."/>
            <person name="Wang J.Y."/>
            <person name="Gao Z.S."/>
        </authorList>
    </citation>
    <scope>NUCLEOTIDE SEQUENCE [LARGE SCALE GENOMIC DNA]</scope>
    <source>
        <tissue evidence="5">Leaves</tissue>
    </source>
</reference>
<dbReference type="EMBL" id="RXIC02000021">
    <property type="protein sequence ID" value="KAB1218963.1"/>
    <property type="molecule type" value="Genomic_DNA"/>
</dbReference>
<evidence type="ECO:0000256" key="2">
    <source>
        <dbReference type="ARBA" id="ARBA00023002"/>
    </source>
</evidence>
<dbReference type="EMBL" id="RXIC02000021">
    <property type="protein sequence ID" value="KAB1218955.1"/>
    <property type="molecule type" value="Genomic_DNA"/>
</dbReference>
<reference evidence="5" key="1">
    <citation type="submission" date="2018-07" db="EMBL/GenBank/DDBJ databases">
        <authorList>
            <person name="Gao Z.-S."/>
            <person name="Jia H.-M."/>
            <person name="Jia H.-J."/>
            <person name="Cai Q.-L."/>
            <person name="Wang Y."/>
            <person name="Zhao H.-B."/>
        </authorList>
    </citation>
    <scope>NUCLEOTIDE SEQUENCE</scope>
    <source>
        <tissue evidence="5">Leaves</tissue>
    </source>
</reference>